<keyword evidence="3" id="KW-1185">Reference proteome</keyword>
<dbReference type="Gene3D" id="3.30.1230.10">
    <property type="entry name" value="YlxR-like"/>
    <property type="match status" value="1"/>
</dbReference>
<protein>
    <submittedName>
        <fullName evidence="2">YlxR family protein</fullName>
    </submittedName>
</protein>
<name>A0A7X2MW32_9CLOT</name>
<proteinExistence type="predicted"/>
<comment type="caution">
    <text evidence="2">The sequence shown here is derived from an EMBL/GenBank/DDBJ whole genome shotgun (WGS) entry which is preliminary data.</text>
</comment>
<dbReference type="Proteomes" id="UP000460287">
    <property type="component" value="Unassembled WGS sequence"/>
</dbReference>
<evidence type="ECO:0000313" key="2">
    <source>
        <dbReference type="EMBL" id="MSR90158.1"/>
    </source>
</evidence>
<dbReference type="PANTHER" id="PTHR34215">
    <property type="entry name" value="BLL0784 PROTEIN"/>
    <property type="match status" value="1"/>
</dbReference>
<sequence length="89" mass="10150">MKKKKIPMRMCTGCLEMKPKKELIRIVKTPDGNVVVDTTGKQSGRGAYICRNKECLEKSFKTKKLNKSLNTAISDEIYNKLRDEVLDAE</sequence>
<dbReference type="EMBL" id="VULX01000001">
    <property type="protein sequence ID" value="MSR90158.1"/>
    <property type="molecule type" value="Genomic_DNA"/>
</dbReference>
<evidence type="ECO:0000259" key="1">
    <source>
        <dbReference type="Pfam" id="PF04296"/>
    </source>
</evidence>
<dbReference type="RefSeq" id="WP_154530031.1">
    <property type="nucleotide sequence ID" value="NZ_JAQXTV010000232.1"/>
</dbReference>
<dbReference type="Pfam" id="PF04296">
    <property type="entry name" value="YlxR"/>
    <property type="match status" value="1"/>
</dbReference>
<dbReference type="InterPro" id="IPR007393">
    <property type="entry name" value="YlxR_dom"/>
</dbReference>
<organism evidence="2 3">
    <name type="scientific">Inconstantimicrobium porci</name>
    <dbReference type="NCBI Taxonomy" id="2652291"/>
    <lineage>
        <taxon>Bacteria</taxon>
        <taxon>Bacillati</taxon>
        <taxon>Bacillota</taxon>
        <taxon>Clostridia</taxon>
        <taxon>Eubacteriales</taxon>
        <taxon>Clostridiaceae</taxon>
        <taxon>Inconstantimicrobium</taxon>
    </lineage>
</organism>
<evidence type="ECO:0000313" key="3">
    <source>
        <dbReference type="Proteomes" id="UP000460287"/>
    </source>
</evidence>
<dbReference type="AlphaFoldDB" id="A0A7X2MW32"/>
<dbReference type="InterPro" id="IPR035931">
    <property type="entry name" value="YlxR-like_sf"/>
</dbReference>
<feature type="domain" description="YlxR" evidence="1">
    <location>
        <begin position="9"/>
        <end position="82"/>
    </location>
</feature>
<dbReference type="NCBIfam" id="NF047356">
    <property type="entry name" value="RNA_bind_RnpM"/>
    <property type="match status" value="1"/>
</dbReference>
<dbReference type="CDD" id="cd00279">
    <property type="entry name" value="YlxR"/>
    <property type="match status" value="1"/>
</dbReference>
<reference evidence="2 3" key="1">
    <citation type="submission" date="2019-08" db="EMBL/GenBank/DDBJ databases">
        <title>In-depth cultivation of the pig gut microbiome towards novel bacterial diversity and tailored functional studies.</title>
        <authorList>
            <person name="Wylensek D."/>
            <person name="Hitch T.C.A."/>
            <person name="Clavel T."/>
        </authorList>
    </citation>
    <scope>NUCLEOTIDE SEQUENCE [LARGE SCALE GENOMIC DNA]</scope>
    <source>
        <strain evidence="2 3">WCA-383-APC-5B</strain>
    </source>
</reference>
<dbReference type="InterPro" id="IPR037465">
    <property type="entry name" value="YlxR"/>
</dbReference>
<accession>A0A7X2MW32</accession>
<dbReference type="PANTHER" id="PTHR34215:SF1">
    <property type="entry name" value="YLXR DOMAIN-CONTAINING PROTEIN"/>
    <property type="match status" value="1"/>
</dbReference>
<dbReference type="SUPFAM" id="SSF64376">
    <property type="entry name" value="YlxR-like"/>
    <property type="match status" value="1"/>
</dbReference>
<gene>
    <name evidence="2" type="ORF">FYJ33_01690</name>
</gene>